<organism evidence="3 4">
    <name type="scientific">Holothuria leucospilota</name>
    <name type="common">Black long sea cucumber</name>
    <name type="synonym">Mertensiothuria leucospilota</name>
    <dbReference type="NCBI Taxonomy" id="206669"/>
    <lineage>
        <taxon>Eukaryota</taxon>
        <taxon>Metazoa</taxon>
        <taxon>Echinodermata</taxon>
        <taxon>Eleutherozoa</taxon>
        <taxon>Echinozoa</taxon>
        <taxon>Holothuroidea</taxon>
        <taxon>Aspidochirotacea</taxon>
        <taxon>Aspidochirotida</taxon>
        <taxon>Holothuriidae</taxon>
        <taxon>Holothuria</taxon>
    </lineage>
</organism>
<keyword evidence="4" id="KW-1185">Reference proteome</keyword>
<proteinExistence type="predicted"/>
<evidence type="ECO:0000256" key="2">
    <source>
        <dbReference type="SAM" id="Phobius"/>
    </source>
</evidence>
<feature type="compositionally biased region" description="Basic and acidic residues" evidence="1">
    <location>
        <begin position="85"/>
        <end position="94"/>
    </location>
</feature>
<name>A0A9Q1BN84_HOLLE</name>
<keyword evidence="2" id="KW-1133">Transmembrane helix</keyword>
<feature type="compositionally biased region" description="Polar residues" evidence="1">
    <location>
        <begin position="121"/>
        <end position="132"/>
    </location>
</feature>
<reference evidence="3" key="1">
    <citation type="submission" date="2021-10" db="EMBL/GenBank/DDBJ databases">
        <title>Tropical sea cucumber genome reveals ecological adaptation and Cuvierian tubules defense mechanism.</title>
        <authorList>
            <person name="Chen T."/>
        </authorList>
    </citation>
    <scope>NUCLEOTIDE SEQUENCE</scope>
    <source>
        <strain evidence="3">Nanhai2018</strain>
        <tissue evidence="3">Muscle</tissue>
    </source>
</reference>
<sequence>MHLLELQGYAVPQVVGGVPIAKEGSGWSADQKEPEDLSEDELVDDISLGLLHHRISASDKNSIYYDENFSYSIQEASSSEYDGFANDRKPDTHDVTTSVSKTSKQPEVDTVKNDVIDHTSDNGSKSVSSNDGLLNVRKGDKGNRDITMTFNGREKNASEETNLPLSKLGCGLIIFFGTLMILILVAVLSGTLIKMTRKLRV</sequence>
<dbReference type="Proteomes" id="UP001152320">
    <property type="component" value="Chromosome 14"/>
</dbReference>
<gene>
    <name evidence="3" type="ORF">HOLleu_29095</name>
</gene>
<keyword evidence="2" id="KW-0472">Membrane</keyword>
<accession>A0A9Q1BN84</accession>
<evidence type="ECO:0000313" key="3">
    <source>
        <dbReference type="EMBL" id="KAJ8029649.1"/>
    </source>
</evidence>
<keyword evidence="2" id="KW-0812">Transmembrane</keyword>
<feature type="region of interest" description="Disordered" evidence="1">
    <location>
        <begin position="115"/>
        <end position="134"/>
    </location>
</feature>
<dbReference type="AlphaFoldDB" id="A0A9Q1BN84"/>
<dbReference type="EMBL" id="JAIZAY010000014">
    <property type="protein sequence ID" value="KAJ8029649.1"/>
    <property type="molecule type" value="Genomic_DNA"/>
</dbReference>
<comment type="caution">
    <text evidence="3">The sequence shown here is derived from an EMBL/GenBank/DDBJ whole genome shotgun (WGS) entry which is preliminary data.</text>
</comment>
<evidence type="ECO:0000256" key="1">
    <source>
        <dbReference type="SAM" id="MobiDB-lite"/>
    </source>
</evidence>
<protein>
    <submittedName>
        <fullName evidence="3">Uncharacterized protein</fullName>
    </submittedName>
</protein>
<evidence type="ECO:0000313" key="4">
    <source>
        <dbReference type="Proteomes" id="UP001152320"/>
    </source>
</evidence>
<feature type="region of interest" description="Disordered" evidence="1">
    <location>
        <begin position="82"/>
        <end position="105"/>
    </location>
</feature>
<feature type="transmembrane region" description="Helical" evidence="2">
    <location>
        <begin position="172"/>
        <end position="193"/>
    </location>
</feature>